<dbReference type="AlphaFoldDB" id="A0A0F9HJT4"/>
<evidence type="ECO:0000313" key="2">
    <source>
        <dbReference type="EMBL" id="KKL81960.1"/>
    </source>
</evidence>
<organism evidence="2">
    <name type="scientific">marine sediment metagenome</name>
    <dbReference type="NCBI Taxonomy" id="412755"/>
    <lineage>
        <taxon>unclassified sequences</taxon>
        <taxon>metagenomes</taxon>
        <taxon>ecological metagenomes</taxon>
    </lineage>
</organism>
<protein>
    <recommendedName>
        <fullName evidence="1">Helix-hairpin-helix DNA-binding motif class 1 domain-containing protein</fullName>
    </recommendedName>
</protein>
<dbReference type="InterPro" id="IPR004509">
    <property type="entry name" value="Competence_ComEA_HhH"/>
</dbReference>
<dbReference type="SMART" id="SM00278">
    <property type="entry name" value="HhH1"/>
    <property type="match status" value="2"/>
</dbReference>
<dbReference type="EMBL" id="LAZR01022411">
    <property type="protein sequence ID" value="KKL81960.1"/>
    <property type="molecule type" value="Genomic_DNA"/>
</dbReference>
<gene>
    <name evidence="2" type="ORF">LCGC14_1989540</name>
</gene>
<name>A0A0F9HJT4_9ZZZZ</name>
<dbReference type="GO" id="GO:0003677">
    <property type="term" value="F:DNA binding"/>
    <property type="evidence" value="ECO:0007669"/>
    <property type="project" value="InterPro"/>
</dbReference>
<reference evidence="2" key="1">
    <citation type="journal article" date="2015" name="Nature">
        <title>Complex archaea that bridge the gap between prokaryotes and eukaryotes.</title>
        <authorList>
            <person name="Spang A."/>
            <person name="Saw J.H."/>
            <person name="Jorgensen S.L."/>
            <person name="Zaremba-Niedzwiedzka K."/>
            <person name="Martijn J."/>
            <person name="Lind A.E."/>
            <person name="van Eijk R."/>
            <person name="Schleper C."/>
            <person name="Guy L."/>
            <person name="Ettema T.J."/>
        </authorList>
    </citation>
    <scope>NUCLEOTIDE SEQUENCE</scope>
</reference>
<dbReference type="InterPro" id="IPR010994">
    <property type="entry name" value="RuvA_2-like"/>
</dbReference>
<dbReference type="PANTHER" id="PTHR21180">
    <property type="entry name" value="ENDONUCLEASE/EXONUCLEASE/PHOSPHATASE FAMILY DOMAIN-CONTAINING PROTEIN 1"/>
    <property type="match status" value="1"/>
</dbReference>
<dbReference type="PANTHER" id="PTHR21180:SF32">
    <property type="entry name" value="ENDONUCLEASE_EXONUCLEASE_PHOSPHATASE FAMILY DOMAIN-CONTAINING PROTEIN 1"/>
    <property type="match status" value="1"/>
</dbReference>
<dbReference type="GO" id="GO:0006281">
    <property type="term" value="P:DNA repair"/>
    <property type="evidence" value="ECO:0007669"/>
    <property type="project" value="InterPro"/>
</dbReference>
<dbReference type="InterPro" id="IPR003583">
    <property type="entry name" value="Hlx-hairpin-Hlx_DNA-bd_motif"/>
</dbReference>
<feature type="domain" description="Helix-hairpin-helix DNA-binding motif class 1" evidence="1">
    <location>
        <begin position="64"/>
        <end position="83"/>
    </location>
</feature>
<feature type="domain" description="Helix-hairpin-helix DNA-binding motif class 1" evidence="1">
    <location>
        <begin position="34"/>
        <end position="53"/>
    </location>
</feature>
<comment type="caution">
    <text evidence="2">The sequence shown here is derived from an EMBL/GenBank/DDBJ whole genome shotgun (WGS) entry which is preliminary data.</text>
</comment>
<dbReference type="NCBIfam" id="TIGR00426">
    <property type="entry name" value="competence protein ComEA helix-hairpin-helix repeat region"/>
    <property type="match status" value="1"/>
</dbReference>
<dbReference type="InterPro" id="IPR051675">
    <property type="entry name" value="Endo/Exo/Phosphatase_dom_1"/>
</dbReference>
<dbReference type="Gene3D" id="1.10.150.320">
    <property type="entry name" value="Photosystem II 12 kDa extrinsic protein"/>
    <property type="match status" value="1"/>
</dbReference>
<evidence type="ECO:0000259" key="1">
    <source>
        <dbReference type="SMART" id="SM00278"/>
    </source>
</evidence>
<dbReference type="SUPFAM" id="SSF47781">
    <property type="entry name" value="RuvA domain 2-like"/>
    <property type="match status" value="1"/>
</dbReference>
<dbReference type="GO" id="GO:0015627">
    <property type="term" value="C:type II protein secretion system complex"/>
    <property type="evidence" value="ECO:0007669"/>
    <property type="project" value="TreeGrafter"/>
</dbReference>
<sequence>MIRKSLIALFVSFILTSSIVFAEDKINLNTATSEQLQMLDGVGPATAAAILSYREQTGKFDSVEQLVNVRGIGEKKLESMSDKLTVSSD</sequence>
<dbReference type="GO" id="GO:0015628">
    <property type="term" value="P:protein secretion by the type II secretion system"/>
    <property type="evidence" value="ECO:0007669"/>
    <property type="project" value="TreeGrafter"/>
</dbReference>
<dbReference type="Pfam" id="PF12836">
    <property type="entry name" value="HHH_3"/>
    <property type="match status" value="1"/>
</dbReference>
<proteinExistence type="predicted"/>
<accession>A0A0F9HJT4</accession>